<organism evidence="7 8">
    <name type="scientific">Armadillidium nasatum</name>
    <dbReference type="NCBI Taxonomy" id="96803"/>
    <lineage>
        <taxon>Eukaryota</taxon>
        <taxon>Metazoa</taxon>
        <taxon>Ecdysozoa</taxon>
        <taxon>Arthropoda</taxon>
        <taxon>Crustacea</taxon>
        <taxon>Multicrustacea</taxon>
        <taxon>Malacostraca</taxon>
        <taxon>Eumalacostraca</taxon>
        <taxon>Peracarida</taxon>
        <taxon>Isopoda</taxon>
        <taxon>Oniscidea</taxon>
        <taxon>Crinocheta</taxon>
        <taxon>Armadillidiidae</taxon>
        <taxon>Armadillidium</taxon>
    </lineage>
</organism>
<evidence type="ECO:0000256" key="5">
    <source>
        <dbReference type="RuleBase" id="RU365006"/>
    </source>
</evidence>
<comment type="similarity">
    <text evidence="2 5">Belongs to the metallo-beta-lactamase superfamily. RNA-metabolizing metallo-beta-lactamase-like family. CPSF2/YSH1 subfamily.</text>
</comment>
<dbReference type="Gene3D" id="3.40.50.10890">
    <property type="match status" value="1"/>
</dbReference>
<proteinExistence type="inferred from homology"/>
<sequence length="481" mass="55377">MHFYFFSLEQDIVYAVDFNHKKERHLGGCELEKLSRPSLLITDAFNSSYRQERRRLRDEKFVAQLQDTCRTGGSVLVATDTAGRVLEMTHMLEQMWSTKESGLSAYTLAILSNTGYHAIHFAKQMIEWMSDKLIKAFDVQRNNPFSFKHVKFCHNINDLNRLPSPKVVLSSFPDLECGYARELFIQWATNPKNTIVLTCRTGPGTLARVLIDNPEIQTFRLVEKKRVKLEGDELDQYMKMKLKEHKARIKEELMIDDSDESDDDDEINILEPGQHDIVLLQEKPGTQGLFRSKKHHPMYPFQEEKIIFIFINLELEEPPTKCISQTVTVRVAAQVVFIDFEGRSDGESVLKIMEAVHPTRIILVRGVRNDMQAFAQNLRSITKAKVFTPKLGEIIDASLETHIYQTPYHEPVFINEMRLSDFKQILSRAGIEAEFNSGILWCGNGTIALRRQDTGTLAIEGCLSEEYFEIRDLLYSQYAVL</sequence>
<protein>
    <recommendedName>
        <fullName evidence="5">Cleavage and polyadenylation specificity factor subunit 2</fullName>
    </recommendedName>
    <alternativeName>
        <fullName evidence="5">Cleavage and polyadenylation specificity factor 100 kDa subunit</fullName>
    </alternativeName>
</protein>
<keyword evidence="3 5" id="KW-0507">mRNA processing</keyword>
<dbReference type="InterPro" id="IPR027075">
    <property type="entry name" value="CPSF2"/>
</dbReference>
<dbReference type="PANTHER" id="PTHR45922:SF1">
    <property type="entry name" value="CLEAVAGE AND POLYADENYLATION SPECIFICITY FACTOR SUBUNIT 2"/>
    <property type="match status" value="1"/>
</dbReference>
<dbReference type="GO" id="GO:0005847">
    <property type="term" value="C:mRNA cleavage and polyadenylation specificity factor complex"/>
    <property type="evidence" value="ECO:0007669"/>
    <property type="project" value="InterPro"/>
</dbReference>
<evidence type="ECO:0000259" key="6">
    <source>
        <dbReference type="SMART" id="SM01027"/>
    </source>
</evidence>
<name>A0A5N5SM34_9CRUS</name>
<dbReference type="Pfam" id="PF07521">
    <property type="entry name" value="RMMBL"/>
    <property type="match status" value="1"/>
</dbReference>
<dbReference type="SMART" id="SM01027">
    <property type="entry name" value="Beta-Casp"/>
    <property type="match status" value="1"/>
</dbReference>
<dbReference type="InterPro" id="IPR025069">
    <property type="entry name" value="Cpsf2_C"/>
</dbReference>
<dbReference type="GO" id="GO:0003723">
    <property type="term" value="F:RNA binding"/>
    <property type="evidence" value="ECO:0007669"/>
    <property type="project" value="UniProtKB-KW"/>
</dbReference>
<evidence type="ECO:0000256" key="1">
    <source>
        <dbReference type="ARBA" id="ARBA00004123"/>
    </source>
</evidence>
<dbReference type="AlphaFoldDB" id="A0A5N5SM34"/>
<dbReference type="Pfam" id="PF10996">
    <property type="entry name" value="Beta-Casp"/>
    <property type="match status" value="1"/>
</dbReference>
<dbReference type="OrthoDB" id="64353at2759"/>
<keyword evidence="4 5" id="KW-0539">Nucleus</keyword>
<evidence type="ECO:0000256" key="4">
    <source>
        <dbReference type="ARBA" id="ARBA00023242"/>
    </source>
</evidence>
<dbReference type="EMBL" id="SEYY01023017">
    <property type="protein sequence ID" value="KAB7495135.1"/>
    <property type="molecule type" value="Genomic_DNA"/>
</dbReference>
<keyword evidence="8" id="KW-1185">Reference proteome</keyword>
<evidence type="ECO:0000256" key="3">
    <source>
        <dbReference type="ARBA" id="ARBA00022664"/>
    </source>
</evidence>
<dbReference type="SUPFAM" id="SSF56281">
    <property type="entry name" value="Metallo-hydrolase/oxidoreductase"/>
    <property type="match status" value="1"/>
</dbReference>
<comment type="subcellular location">
    <subcellularLocation>
        <location evidence="1 5">Nucleus</location>
    </subcellularLocation>
</comment>
<accession>A0A5N5SM34</accession>
<dbReference type="PANTHER" id="PTHR45922">
    <property type="entry name" value="CLEAVAGE AND POLYADENYLATION SPECIFICITY FACTOR SUBUNIT 2"/>
    <property type="match status" value="1"/>
</dbReference>
<feature type="domain" description="Beta-Casp" evidence="6">
    <location>
        <begin position="85"/>
        <end position="210"/>
    </location>
</feature>
<evidence type="ECO:0000256" key="2">
    <source>
        <dbReference type="ARBA" id="ARBA00010624"/>
    </source>
</evidence>
<reference evidence="7 8" key="1">
    <citation type="journal article" date="2019" name="PLoS Biol.">
        <title>Sex chromosomes control vertical transmission of feminizing Wolbachia symbionts in an isopod.</title>
        <authorList>
            <person name="Becking T."/>
            <person name="Chebbi M.A."/>
            <person name="Giraud I."/>
            <person name="Moumen B."/>
            <person name="Laverre T."/>
            <person name="Caubet Y."/>
            <person name="Peccoud J."/>
            <person name="Gilbert C."/>
            <person name="Cordaux R."/>
        </authorList>
    </citation>
    <scope>NUCLEOTIDE SEQUENCE [LARGE SCALE GENOMIC DNA]</scope>
    <source>
        <strain evidence="7">ANa2</strain>
        <tissue evidence="7">Whole body excluding digestive tract and cuticle</tissue>
    </source>
</reference>
<dbReference type="GO" id="GO:0006398">
    <property type="term" value="P:mRNA 3'-end processing by stem-loop binding and cleavage"/>
    <property type="evidence" value="ECO:0007669"/>
    <property type="project" value="InterPro"/>
</dbReference>
<dbReference type="InterPro" id="IPR036866">
    <property type="entry name" value="RibonucZ/Hydroxyglut_hydro"/>
</dbReference>
<gene>
    <name evidence="7" type="ORF">Anas_10401</name>
</gene>
<keyword evidence="5" id="KW-0694">RNA-binding</keyword>
<dbReference type="InterPro" id="IPR011108">
    <property type="entry name" value="RMMBL"/>
</dbReference>
<comment type="caution">
    <text evidence="7">The sequence shown here is derived from an EMBL/GenBank/DDBJ whole genome shotgun (WGS) entry which is preliminary data.</text>
</comment>
<evidence type="ECO:0000313" key="8">
    <source>
        <dbReference type="Proteomes" id="UP000326759"/>
    </source>
</evidence>
<dbReference type="InterPro" id="IPR022712">
    <property type="entry name" value="Beta_Casp"/>
</dbReference>
<evidence type="ECO:0000313" key="7">
    <source>
        <dbReference type="EMBL" id="KAB7495135.1"/>
    </source>
</evidence>
<dbReference type="Pfam" id="PF13299">
    <property type="entry name" value="CPSF100_C"/>
    <property type="match status" value="1"/>
</dbReference>
<dbReference type="Proteomes" id="UP000326759">
    <property type="component" value="Unassembled WGS sequence"/>
</dbReference>